<feature type="domain" description="IrrE N-terminal-like" evidence="2">
    <location>
        <begin position="249"/>
        <end position="385"/>
    </location>
</feature>
<dbReference type="GO" id="GO:0004519">
    <property type="term" value="F:endonuclease activity"/>
    <property type="evidence" value="ECO:0007669"/>
    <property type="project" value="InterPro"/>
</dbReference>
<keyword evidence="4" id="KW-1185">Reference proteome</keyword>
<dbReference type="InterPro" id="IPR011335">
    <property type="entry name" value="Restrct_endonuc-II-like"/>
</dbReference>
<evidence type="ECO:0000313" key="3">
    <source>
        <dbReference type="EMBL" id="TGE06095.1"/>
    </source>
</evidence>
<comment type="caution">
    <text evidence="3">The sequence shown here is derived from an EMBL/GenBank/DDBJ whole genome shotgun (WGS) entry which is preliminary data.</text>
</comment>
<dbReference type="InterPro" id="IPR007560">
    <property type="entry name" value="Restrct_endonuc_IV_Mrr"/>
</dbReference>
<gene>
    <name evidence="3" type="ORF">EU556_14605</name>
</gene>
<name>A0A4Z0P360_9BACT</name>
<dbReference type="InterPro" id="IPR011856">
    <property type="entry name" value="tRNA_endonuc-like_dom_sf"/>
</dbReference>
<dbReference type="AlphaFoldDB" id="A0A4Z0P360"/>
<evidence type="ECO:0000259" key="2">
    <source>
        <dbReference type="Pfam" id="PF06114"/>
    </source>
</evidence>
<dbReference type="Pfam" id="PF04471">
    <property type="entry name" value="Mrr_cat"/>
    <property type="match status" value="1"/>
</dbReference>
<dbReference type="PANTHER" id="PTHR43236">
    <property type="entry name" value="ANTITOXIN HIGA1"/>
    <property type="match status" value="1"/>
</dbReference>
<dbReference type="PANTHER" id="PTHR43236:SF2">
    <property type="entry name" value="BLL0069 PROTEIN"/>
    <property type="match status" value="1"/>
</dbReference>
<sequence length="403" mass="45767">MNTTAKGDAFEEKAYRLIEQAVQSGQLGILPQSSRVFKKKKYYSRDRETDIIFDLAIEVWLPGAPTYSFLFIIECKSYSHPVPVNDVEEFYAKIAQVAGVNVKGVFITDSTFQEGAFKYARAKGMMLLETSSEGYTIRLPKKARPAAPHAEEDPLEIALQVHLFLANLFAPATEQVPGLRYWSAAALENRAVALLGNYKPSLLKEYRPVDLSGFLSHLEATYGVRVETTMLLGHDAQGNDILGEFDVAASVIYITPAIRDTPRFAFVLAHELGHFFLHRELHLSQQLYDSFRDSAYNVALGRHELTNPKHWIEWQANQFAAALLLPEDALRVHLIAYQIHLGISRNRGTIYCDHQPVNREDYRSTLNYLAQRFGVSRTVIKYRLHALHIIVRPGHARWVRQGR</sequence>
<dbReference type="GO" id="GO:0003677">
    <property type="term" value="F:DNA binding"/>
    <property type="evidence" value="ECO:0007669"/>
    <property type="project" value="InterPro"/>
</dbReference>
<evidence type="ECO:0000259" key="1">
    <source>
        <dbReference type="Pfam" id="PF04471"/>
    </source>
</evidence>
<reference evidence="3 4" key="1">
    <citation type="submission" date="2019-04" db="EMBL/GenBank/DDBJ databases">
        <authorList>
            <person name="Feng G."/>
            <person name="Zhang J."/>
            <person name="Zhu H."/>
        </authorList>
    </citation>
    <scope>NUCLEOTIDE SEQUENCE [LARGE SCALE GENOMIC DNA]</scope>
    <source>
        <strain evidence="3 4">92R-1</strain>
    </source>
</reference>
<feature type="domain" description="Restriction endonuclease type IV Mrr" evidence="1">
    <location>
        <begin position="44"/>
        <end position="129"/>
    </location>
</feature>
<protein>
    <submittedName>
        <fullName evidence="3">ImmA/IrrE family metallo-endopeptidase</fullName>
    </submittedName>
</protein>
<accession>A0A4Z0P360</accession>
<evidence type="ECO:0000313" key="4">
    <source>
        <dbReference type="Proteomes" id="UP000298337"/>
    </source>
</evidence>
<dbReference type="OrthoDB" id="9794834at2"/>
<dbReference type="SUPFAM" id="SSF52980">
    <property type="entry name" value="Restriction endonuclease-like"/>
    <property type="match status" value="1"/>
</dbReference>
<dbReference type="InterPro" id="IPR052345">
    <property type="entry name" value="Rad_response_metalloprotease"/>
</dbReference>
<dbReference type="Proteomes" id="UP000298337">
    <property type="component" value="Unassembled WGS sequence"/>
</dbReference>
<dbReference type="Pfam" id="PF06114">
    <property type="entry name" value="Peptidase_M78"/>
    <property type="match status" value="1"/>
</dbReference>
<dbReference type="GO" id="GO:0009307">
    <property type="term" value="P:DNA restriction-modification system"/>
    <property type="evidence" value="ECO:0007669"/>
    <property type="project" value="InterPro"/>
</dbReference>
<dbReference type="InterPro" id="IPR010359">
    <property type="entry name" value="IrrE_HExxH"/>
</dbReference>
<dbReference type="EMBL" id="SRLA01000003">
    <property type="protein sequence ID" value="TGE06095.1"/>
    <property type="molecule type" value="Genomic_DNA"/>
</dbReference>
<dbReference type="Gene3D" id="1.10.10.2910">
    <property type="match status" value="1"/>
</dbReference>
<proteinExistence type="predicted"/>
<dbReference type="RefSeq" id="WP_135434887.1">
    <property type="nucleotide sequence ID" value="NZ_SRLA01000003.1"/>
</dbReference>
<organism evidence="3 4">
    <name type="scientific">Hymenobacter fodinae</name>
    <dbReference type="NCBI Taxonomy" id="2510796"/>
    <lineage>
        <taxon>Bacteria</taxon>
        <taxon>Pseudomonadati</taxon>
        <taxon>Bacteroidota</taxon>
        <taxon>Cytophagia</taxon>
        <taxon>Cytophagales</taxon>
        <taxon>Hymenobacteraceae</taxon>
        <taxon>Hymenobacter</taxon>
    </lineage>
</organism>
<dbReference type="Gene3D" id="3.40.1350.10">
    <property type="match status" value="1"/>
</dbReference>